<dbReference type="Proteomes" id="UP000504634">
    <property type="component" value="Unplaced"/>
</dbReference>
<dbReference type="InterPro" id="IPR003960">
    <property type="entry name" value="ATPase_AAA_CS"/>
</dbReference>
<dbReference type="GO" id="GO:0097352">
    <property type="term" value="P:autophagosome maturation"/>
    <property type="evidence" value="ECO:0007669"/>
    <property type="project" value="TreeGrafter"/>
</dbReference>
<gene>
    <name evidence="5" type="primary">LOC115632916</name>
</gene>
<dbReference type="OrthoDB" id="27435at2759"/>
<dbReference type="Pfam" id="PF00004">
    <property type="entry name" value="AAA"/>
    <property type="match status" value="2"/>
</dbReference>
<dbReference type="GO" id="GO:0005829">
    <property type="term" value="C:cytosol"/>
    <property type="evidence" value="ECO:0007669"/>
    <property type="project" value="TreeGrafter"/>
</dbReference>
<dbReference type="AlphaFoldDB" id="A0A6J2UG32"/>
<dbReference type="Gene3D" id="1.10.8.60">
    <property type="match status" value="2"/>
</dbReference>
<dbReference type="CDD" id="cd19511">
    <property type="entry name" value="RecA-like_CDC48_r2-like"/>
    <property type="match status" value="1"/>
</dbReference>
<keyword evidence="2" id="KW-0067">ATP-binding</keyword>
<dbReference type="PANTHER" id="PTHR23077">
    <property type="entry name" value="AAA-FAMILY ATPASE"/>
    <property type="match status" value="1"/>
</dbReference>
<dbReference type="PANTHER" id="PTHR23077:SF194">
    <property type="entry name" value="ATPASE FAMILY GENE 2 PROTEIN HOMOLOG B"/>
    <property type="match status" value="1"/>
</dbReference>
<dbReference type="InterPro" id="IPR003593">
    <property type="entry name" value="AAA+_ATPase"/>
</dbReference>
<dbReference type="FunFam" id="1.10.8.60:FF:000038">
    <property type="entry name" value="spermatogenesis-associated protein 5-like protein 1"/>
    <property type="match status" value="1"/>
</dbReference>
<dbReference type="GO" id="GO:0005524">
    <property type="term" value="F:ATP binding"/>
    <property type="evidence" value="ECO:0007669"/>
    <property type="project" value="UniProtKB-KW"/>
</dbReference>
<dbReference type="GO" id="GO:0005634">
    <property type="term" value="C:nucleus"/>
    <property type="evidence" value="ECO:0007669"/>
    <property type="project" value="TreeGrafter"/>
</dbReference>
<evidence type="ECO:0000259" key="3">
    <source>
        <dbReference type="SMART" id="SM00382"/>
    </source>
</evidence>
<dbReference type="InterPro" id="IPR003959">
    <property type="entry name" value="ATPase_AAA_core"/>
</dbReference>
<dbReference type="Gene3D" id="3.40.50.300">
    <property type="entry name" value="P-loop containing nucleotide triphosphate hydrolases"/>
    <property type="match status" value="2"/>
</dbReference>
<name>A0A6J2UG32_DROLE</name>
<dbReference type="Pfam" id="PF17862">
    <property type="entry name" value="AAA_lid_3"/>
    <property type="match status" value="1"/>
</dbReference>
<dbReference type="InterPro" id="IPR027417">
    <property type="entry name" value="P-loop_NTPase"/>
</dbReference>
<dbReference type="RefSeq" id="XP_030386067.1">
    <property type="nucleotide sequence ID" value="XM_030530207.1"/>
</dbReference>
<proteinExistence type="predicted"/>
<keyword evidence="4" id="KW-1185">Reference proteome</keyword>
<feature type="domain" description="AAA+ ATPase" evidence="3">
    <location>
        <begin position="218"/>
        <end position="364"/>
    </location>
</feature>
<dbReference type="PROSITE" id="PS00674">
    <property type="entry name" value="AAA"/>
    <property type="match status" value="1"/>
</dbReference>
<dbReference type="GeneID" id="115632916"/>
<feature type="domain" description="AAA+ ATPase" evidence="3">
    <location>
        <begin position="489"/>
        <end position="633"/>
    </location>
</feature>
<dbReference type="GO" id="GO:0034098">
    <property type="term" value="C:VCP-NPL4-UFD1 AAA ATPase complex"/>
    <property type="evidence" value="ECO:0007669"/>
    <property type="project" value="TreeGrafter"/>
</dbReference>
<dbReference type="GO" id="GO:0016887">
    <property type="term" value="F:ATP hydrolysis activity"/>
    <property type="evidence" value="ECO:0007669"/>
    <property type="project" value="InterPro"/>
</dbReference>
<protein>
    <submittedName>
        <fullName evidence="5">Spermatogenesis-associated protein 5-like protein 1</fullName>
    </submittedName>
</protein>
<organism evidence="4 5">
    <name type="scientific">Drosophila lebanonensis</name>
    <name type="common">Fruit fly</name>
    <name type="synonym">Scaptodrosophila lebanonensis</name>
    <dbReference type="NCBI Taxonomy" id="7225"/>
    <lineage>
        <taxon>Eukaryota</taxon>
        <taxon>Metazoa</taxon>
        <taxon>Ecdysozoa</taxon>
        <taxon>Arthropoda</taxon>
        <taxon>Hexapoda</taxon>
        <taxon>Insecta</taxon>
        <taxon>Pterygota</taxon>
        <taxon>Neoptera</taxon>
        <taxon>Endopterygota</taxon>
        <taxon>Diptera</taxon>
        <taxon>Brachycera</taxon>
        <taxon>Muscomorpha</taxon>
        <taxon>Ephydroidea</taxon>
        <taxon>Drosophilidae</taxon>
        <taxon>Scaptodrosophila</taxon>
    </lineage>
</organism>
<dbReference type="FunFam" id="3.40.50.300:FF:001921">
    <property type="entry name" value="AAA ATPase domain-containing protein"/>
    <property type="match status" value="1"/>
</dbReference>
<dbReference type="GO" id="GO:0030970">
    <property type="term" value="P:retrograde protein transport, ER to cytosol"/>
    <property type="evidence" value="ECO:0007669"/>
    <property type="project" value="TreeGrafter"/>
</dbReference>
<keyword evidence="1" id="KW-0547">Nucleotide-binding</keyword>
<dbReference type="InterPro" id="IPR050168">
    <property type="entry name" value="AAA_ATPase_domain"/>
</dbReference>
<dbReference type="InterPro" id="IPR041569">
    <property type="entry name" value="AAA_lid_3"/>
</dbReference>
<evidence type="ECO:0000313" key="5">
    <source>
        <dbReference type="RefSeq" id="XP_030386067.1"/>
    </source>
</evidence>
<accession>A0A6J2UG32</accession>
<evidence type="ECO:0000256" key="2">
    <source>
        <dbReference type="ARBA" id="ARBA00022840"/>
    </source>
</evidence>
<dbReference type="SUPFAM" id="SSF52540">
    <property type="entry name" value="P-loop containing nucleoside triphosphate hydrolases"/>
    <property type="match status" value="2"/>
</dbReference>
<evidence type="ECO:0000313" key="4">
    <source>
        <dbReference type="Proteomes" id="UP000504634"/>
    </source>
</evidence>
<evidence type="ECO:0000256" key="1">
    <source>
        <dbReference type="ARBA" id="ARBA00022741"/>
    </source>
</evidence>
<sequence length="724" mass="81091">MCSILAFPLELLDKSEHEPQRCYVTYGEEITEPKIPVWAKCLLQDDSYAICRVLARAGTETCCFMDDFVTSTPHFNVNNKRLTKIVPLTTVNRVEKVACVLTITAELLQRSQISVEDLRDDVHSFLRYLMLTKGCVVQHKRLKQLGIASVEIFEVPDLEENECFELKRDTNLLIVDVRLELSQALPTTFTFYPHGFECALQALEDLLSTSRSDQGKELPLNALIVGAVGIGKSTLLAEFMRRHRCNCFYVTASQVLRAYPGETEEELRKTFEAAHTYCEVFQPLLPVVILLEDLEMFCPATTSDAKNSSNALRISAQLYKLVDELPRRSNRILCLATSSAPHSLHEYTRRAGRFANEIVIDMPTELQRQHLFACYFTAQYPHDLSPALMEHVGQHTQGYVVADLALLMRQLQNKLLLQSTEVVQIEEVIKQTLLQCQPSASRSNDVRVMRMTEGFEIIGGMATLKRTLQVSILAGLKQSAAFARFGLSLPKGVLLYGPPGCAKTTIAKCLAKEAHMTFISTSAAEVYSPYVGCAERFVTRIFDTARKNAPCLIFLDEIDALVGRRTISSGGSGSGDVQMRILSTLLTEMDGIVGGDSQHHILVVAATNRPDMIDDALIRPGRFDKLIHVPAPDSDSRLALLQLHAKRMPFDSSVDIKEIAERTERYSGADLCNLCNEAAMRALQRDFDAISIQMQDFEEVLGRVKSSLTQSQIDGYYKFAYRFL</sequence>
<dbReference type="GO" id="GO:0031593">
    <property type="term" value="F:polyubiquitin modification-dependent protein binding"/>
    <property type="evidence" value="ECO:0007669"/>
    <property type="project" value="TreeGrafter"/>
</dbReference>
<dbReference type="SMART" id="SM00382">
    <property type="entry name" value="AAA"/>
    <property type="match status" value="2"/>
</dbReference>
<dbReference type="GO" id="GO:0051228">
    <property type="term" value="P:mitotic spindle disassembly"/>
    <property type="evidence" value="ECO:0007669"/>
    <property type="project" value="TreeGrafter"/>
</dbReference>
<reference evidence="5" key="1">
    <citation type="submission" date="2025-08" db="UniProtKB">
        <authorList>
            <consortium name="RefSeq"/>
        </authorList>
    </citation>
    <scope>IDENTIFICATION</scope>
    <source>
        <strain evidence="5">11010-0011.00</strain>
        <tissue evidence="5">Whole body</tissue>
    </source>
</reference>